<dbReference type="AlphaFoldDB" id="A0A5E4GIK1"/>
<dbReference type="Proteomes" id="UP000327085">
    <property type="component" value="Chromosome 6"/>
</dbReference>
<dbReference type="Gramene" id="VVA39624">
    <property type="protein sequence ID" value="VVA39624"/>
    <property type="gene ID" value="Prudul26B024635"/>
</dbReference>
<gene>
    <name evidence="1" type="ORF">ALMOND_2B024635</name>
</gene>
<organism evidence="1 2">
    <name type="scientific">Prunus dulcis</name>
    <name type="common">Almond</name>
    <name type="synonym">Amygdalus dulcis</name>
    <dbReference type="NCBI Taxonomy" id="3755"/>
    <lineage>
        <taxon>Eukaryota</taxon>
        <taxon>Viridiplantae</taxon>
        <taxon>Streptophyta</taxon>
        <taxon>Embryophyta</taxon>
        <taxon>Tracheophyta</taxon>
        <taxon>Spermatophyta</taxon>
        <taxon>Magnoliopsida</taxon>
        <taxon>eudicotyledons</taxon>
        <taxon>Gunneridae</taxon>
        <taxon>Pentapetalae</taxon>
        <taxon>rosids</taxon>
        <taxon>fabids</taxon>
        <taxon>Rosales</taxon>
        <taxon>Rosaceae</taxon>
        <taxon>Amygdaloideae</taxon>
        <taxon>Amygdaleae</taxon>
        <taxon>Prunus</taxon>
    </lineage>
</organism>
<feature type="non-terminal residue" evidence="1">
    <location>
        <position position="1"/>
    </location>
</feature>
<feature type="non-terminal residue" evidence="1">
    <location>
        <position position="56"/>
    </location>
</feature>
<name>A0A5E4GIK1_PRUDU</name>
<evidence type="ECO:0000313" key="1">
    <source>
        <dbReference type="EMBL" id="VVA39624.1"/>
    </source>
</evidence>
<dbReference type="EMBL" id="CABIKO010000820">
    <property type="protein sequence ID" value="VVA39624.1"/>
    <property type="molecule type" value="Genomic_DNA"/>
</dbReference>
<protein>
    <submittedName>
        <fullName evidence="1">PREDICTED: zinc finger</fullName>
    </submittedName>
</protein>
<proteinExistence type="predicted"/>
<accession>A0A5E4GIK1</accession>
<reference evidence="2" key="1">
    <citation type="journal article" date="2020" name="Plant J.">
        <title>Transposons played a major role in the diversification between the closely related almond and peach genomes: results from the almond genome sequence.</title>
        <authorList>
            <person name="Alioto T."/>
            <person name="Alexiou K.G."/>
            <person name="Bardil A."/>
            <person name="Barteri F."/>
            <person name="Castanera R."/>
            <person name="Cruz F."/>
            <person name="Dhingra A."/>
            <person name="Duval H."/>
            <person name="Fernandez I Marti A."/>
            <person name="Frias L."/>
            <person name="Galan B."/>
            <person name="Garcia J.L."/>
            <person name="Howad W."/>
            <person name="Gomez-Garrido J."/>
            <person name="Gut M."/>
            <person name="Julca I."/>
            <person name="Morata J."/>
            <person name="Puigdomenech P."/>
            <person name="Ribeca P."/>
            <person name="Rubio Cabetas M.J."/>
            <person name="Vlasova A."/>
            <person name="Wirthensohn M."/>
            <person name="Garcia-Mas J."/>
            <person name="Gabaldon T."/>
            <person name="Casacuberta J.M."/>
            <person name="Arus P."/>
        </authorList>
    </citation>
    <scope>NUCLEOTIDE SEQUENCE [LARGE SCALE GENOMIC DNA]</scope>
    <source>
        <strain evidence="2">cv. Texas</strain>
    </source>
</reference>
<evidence type="ECO:0000313" key="2">
    <source>
        <dbReference type="Proteomes" id="UP000327085"/>
    </source>
</evidence>
<sequence length="56" mass="6651">VNTIEHAYRADVFNDVIDRMLRQLNNRFPEQIVELFTLSSSLDPRNSFKSFNIEHI</sequence>
<dbReference type="InParanoid" id="A0A5E4GIK1"/>